<organism evidence="1 2">
    <name type="scientific">Streptomyces synnematoformans</name>
    <dbReference type="NCBI Taxonomy" id="415721"/>
    <lineage>
        <taxon>Bacteria</taxon>
        <taxon>Bacillati</taxon>
        <taxon>Actinomycetota</taxon>
        <taxon>Actinomycetes</taxon>
        <taxon>Kitasatosporales</taxon>
        <taxon>Streptomycetaceae</taxon>
        <taxon>Streptomyces</taxon>
    </lineage>
</organism>
<dbReference type="EMBL" id="BAAAPF010000400">
    <property type="protein sequence ID" value="GAA1506864.1"/>
    <property type="molecule type" value="Genomic_DNA"/>
</dbReference>
<reference evidence="2" key="1">
    <citation type="journal article" date="2019" name="Int. J. Syst. Evol. Microbiol.">
        <title>The Global Catalogue of Microorganisms (GCM) 10K type strain sequencing project: providing services to taxonomists for standard genome sequencing and annotation.</title>
        <authorList>
            <consortium name="The Broad Institute Genomics Platform"/>
            <consortium name="The Broad Institute Genome Sequencing Center for Infectious Disease"/>
            <person name="Wu L."/>
            <person name="Ma J."/>
        </authorList>
    </citation>
    <scope>NUCLEOTIDE SEQUENCE [LARGE SCALE GENOMIC DNA]</scope>
    <source>
        <strain evidence="2">JCM 15481</strain>
    </source>
</reference>
<evidence type="ECO:0000313" key="2">
    <source>
        <dbReference type="Proteomes" id="UP001500443"/>
    </source>
</evidence>
<accession>A0ABP4KMV9</accession>
<dbReference type="Pfam" id="PF13822">
    <property type="entry name" value="ACC_epsilon"/>
    <property type="match status" value="1"/>
</dbReference>
<dbReference type="Proteomes" id="UP001500443">
    <property type="component" value="Unassembled WGS sequence"/>
</dbReference>
<evidence type="ECO:0008006" key="3">
    <source>
        <dbReference type="Google" id="ProtNLM"/>
    </source>
</evidence>
<dbReference type="RefSeq" id="WP_344294894.1">
    <property type="nucleotide sequence ID" value="NZ_BAAAPF010000400.1"/>
</dbReference>
<dbReference type="InterPro" id="IPR032716">
    <property type="entry name" value="ACC_epsilon"/>
</dbReference>
<comment type="caution">
    <text evidence="1">The sequence shown here is derived from an EMBL/GenBank/DDBJ whole genome shotgun (WGS) entry which is preliminary data.</text>
</comment>
<name>A0ABP4KMV9_9ACTN</name>
<keyword evidence="2" id="KW-1185">Reference proteome</keyword>
<proteinExistence type="predicted"/>
<gene>
    <name evidence="1" type="ORF">GCM10009802_62790</name>
</gene>
<protein>
    <recommendedName>
        <fullName evidence="3">Acyl-CoA carboxylase subunit epsilon</fullName>
    </recommendedName>
</protein>
<evidence type="ECO:0000313" key="1">
    <source>
        <dbReference type="EMBL" id="GAA1506864.1"/>
    </source>
</evidence>
<sequence>MTDAALIHVSGEPTPEEVAAVVLALAAAARTAGSGAGPAVDDRHRGRWSRRAELMTGQPTLRGVGAWRDSAW</sequence>